<evidence type="ECO:0000259" key="5">
    <source>
        <dbReference type="Pfam" id="PF00264"/>
    </source>
</evidence>
<sequence length="428" mass="48085">MNSYIYKVLFFVVSLIATQGQNTPPRCQRNFVRRDVRSLSSAEWNRMVSTISSMNQNGWFAWFSRIHTINANAIHNWAQFLPFHRRFIIEFENVARRYQSDFAIPYWDSARDFDNPAGSVVMSGSYLGGNGGPGRCVRNGIQANMIMSYPTRHCLQRAFNGGSGINPWQSPELVSSLIQTSVDYNSFRTGLEYGIHASVHNGIGGDMATMNSPNDFAFFLHHSNIDRIWWGWQNARQNNLMGYGGRNIDGSAASLNDNISVYGDRVGSLLRLGNGRVCYSYSGQSTLAKRQNSQGNGDSADSGLLRYLSSDYVKQYFPLLPSKNIDRSAIGLPVYGRPVSTAGMGRNGTIANGASASSGRGQSVNQNGSKQMNRPNNGRGRRIRYPALVSEKWLRMNNYDVNYYRRFYSRERSIVDMLNRSGYVSPYL</sequence>
<evidence type="ECO:0000313" key="6">
    <source>
        <dbReference type="EMBL" id="OMH83763.1"/>
    </source>
</evidence>
<dbReference type="PANTHER" id="PTHR11474:SF126">
    <property type="entry name" value="TYROSINASE-LIKE PROTEIN TYR-1-RELATED"/>
    <property type="match status" value="1"/>
</dbReference>
<reference evidence="7" key="1">
    <citation type="submission" date="2017-01" db="EMBL/GenBank/DDBJ databases">
        <authorList>
            <person name="Wang Y."/>
            <person name="White M."/>
            <person name="Kvist S."/>
            <person name="Moncalvo J.-M."/>
        </authorList>
    </citation>
    <scope>NUCLEOTIDE SEQUENCE [LARGE SCALE GENOMIC DNA]</scope>
    <source>
        <strain evidence="7">COL-18-3</strain>
    </source>
</reference>
<evidence type="ECO:0000256" key="4">
    <source>
        <dbReference type="SAM" id="SignalP"/>
    </source>
</evidence>
<dbReference type="SUPFAM" id="SSF48056">
    <property type="entry name" value="Di-copper centre-containing domain"/>
    <property type="match status" value="1"/>
</dbReference>
<dbReference type="PANTHER" id="PTHR11474">
    <property type="entry name" value="TYROSINASE FAMILY MEMBER"/>
    <property type="match status" value="1"/>
</dbReference>
<evidence type="ECO:0000256" key="1">
    <source>
        <dbReference type="ARBA" id="ARBA00022723"/>
    </source>
</evidence>
<name>A0A1R1PS93_ZANCU</name>
<dbReference type="Proteomes" id="UP000188320">
    <property type="component" value="Unassembled WGS sequence"/>
</dbReference>
<keyword evidence="4" id="KW-0732">Signal</keyword>
<feature type="region of interest" description="Disordered" evidence="3">
    <location>
        <begin position="346"/>
        <end position="381"/>
    </location>
</feature>
<feature type="chain" id="PRO_5013362955" evidence="4">
    <location>
        <begin position="21"/>
        <end position="428"/>
    </location>
</feature>
<gene>
    <name evidence="6" type="ORF">AX774_g2728</name>
</gene>
<evidence type="ECO:0000256" key="2">
    <source>
        <dbReference type="ARBA" id="ARBA00023008"/>
    </source>
</evidence>
<keyword evidence="2" id="KW-0186">Copper</keyword>
<dbReference type="GO" id="GO:0046872">
    <property type="term" value="F:metal ion binding"/>
    <property type="evidence" value="ECO:0007669"/>
    <property type="project" value="UniProtKB-KW"/>
</dbReference>
<dbReference type="InterPro" id="IPR050316">
    <property type="entry name" value="Tyrosinase/Hemocyanin"/>
</dbReference>
<accession>A0A1R1PS93</accession>
<dbReference type="AlphaFoldDB" id="A0A1R1PS93"/>
<dbReference type="OrthoDB" id="6132182at2759"/>
<keyword evidence="1" id="KW-0479">Metal-binding</keyword>
<feature type="signal peptide" evidence="4">
    <location>
        <begin position="1"/>
        <end position="20"/>
    </location>
</feature>
<keyword evidence="7" id="KW-1185">Reference proteome</keyword>
<feature type="compositionally biased region" description="Polar residues" evidence="3">
    <location>
        <begin position="349"/>
        <end position="372"/>
    </location>
</feature>
<dbReference type="GO" id="GO:0016491">
    <property type="term" value="F:oxidoreductase activity"/>
    <property type="evidence" value="ECO:0007669"/>
    <property type="project" value="InterPro"/>
</dbReference>
<comment type="caution">
    <text evidence="6">The sequence shown here is derived from an EMBL/GenBank/DDBJ whole genome shotgun (WGS) entry which is preliminary data.</text>
</comment>
<dbReference type="InterPro" id="IPR002227">
    <property type="entry name" value="Tyrosinase_Cu-bd"/>
</dbReference>
<dbReference type="Gene3D" id="1.10.1280.10">
    <property type="entry name" value="Di-copper center containing domain from catechol oxidase"/>
    <property type="match status" value="1"/>
</dbReference>
<organism evidence="6 7">
    <name type="scientific">Zancudomyces culisetae</name>
    <name type="common">Gut fungus</name>
    <name type="synonym">Smittium culisetae</name>
    <dbReference type="NCBI Taxonomy" id="1213189"/>
    <lineage>
        <taxon>Eukaryota</taxon>
        <taxon>Fungi</taxon>
        <taxon>Fungi incertae sedis</taxon>
        <taxon>Zoopagomycota</taxon>
        <taxon>Kickxellomycotina</taxon>
        <taxon>Harpellomycetes</taxon>
        <taxon>Harpellales</taxon>
        <taxon>Legeriomycetaceae</taxon>
        <taxon>Zancudomyces</taxon>
    </lineage>
</organism>
<dbReference type="PRINTS" id="PR00092">
    <property type="entry name" value="TYROSINASE"/>
</dbReference>
<evidence type="ECO:0000313" key="7">
    <source>
        <dbReference type="Proteomes" id="UP000188320"/>
    </source>
</evidence>
<dbReference type="InterPro" id="IPR008922">
    <property type="entry name" value="Di-copper_centre_dom_sf"/>
</dbReference>
<feature type="domain" description="Tyrosinase copper-binding" evidence="5">
    <location>
        <begin position="63"/>
        <end position="234"/>
    </location>
</feature>
<evidence type="ECO:0000256" key="3">
    <source>
        <dbReference type="SAM" id="MobiDB-lite"/>
    </source>
</evidence>
<proteinExistence type="predicted"/>
<dbReference type="EMBL" id="LSSK01000316">
    <property type="protein sequence ID" value="OMH83763.1"/>
    <property type="molecule type" value="Genomic_DNA"/>
</dbReference>
<protein>
    <submittedName>
        <fullName evidence="6">Tyrosinase</fullName>
    </submittedName>
</protein>
<dbReference type="Pfam" id="PF00264">
    <property type="entry name" value="Tyrosinase"/>
    <property type="match status" value="1"/>
</dbReference>